<dbReference type="Gene3D" id="3.90.280.10">
    <property type="entry name" value="PEBP-like"/>
    <property type="match status" value="1"/>
</dbReference>
<dbReference type="InterPro" id="IPR008914">
    <property type="entry name" value="PEBP"/>
</dbReference>
<dbReference type="Pfam" id="PF01161">
    <property type="entry name" value="PBP"/>
    <property type="match status" value="1"/>
</dbReference>
<dbReference type="Proteomes" id="UP001365128">
    <property type="component" value="Unassembled WGS sequence"/>
</dbReference>
<dbReference type="InterPro" id="IPR035810">
    <property type="entry name" value="PEBP_euk"/>
</dbReference>
<protein>
    <submittedName>
        <fullName evidence="2">Ribosomal protein YmL35</fullName>
    </submittedName>
</protein>
<gene>
    <name evidence="2" type="ORF">IWX46DRAFT_673760</name>
</gene>
<feature type="compositionally biased region" description="Low complexity" evidence="1">
    <location>
        <begin position="38"/>
        <end position="59"/>
    </location>
</feature>
<name>A0ABR1L1R1_9PEZI</name>
<reference evidence="2 3" key="1">
    <citation type="submission" date="2024-04" db="EMBL/GenBank/DDBJ databases">
        <title>Phyllosticta paracitricarpa is synonymous to the EU quarantine fungus P. citricarpa based on phylogenomic analyses.</title>
        <authorList>
            <consortium name="Lawrence Berkeley National Laboratory"/>
            <person name="Van Ingen-Buijs V.A."/>
            <person name="Van Westerhoven A.C."/>
            <person name="Haridas S."/>
            <person name="Skiadas P."/>
            <person name="Martin F."/>
            <person name="Groenewald J.Z."/>
            <person name="Crous P.W."/>
            <person name="Seidl M.F."/>
        </authorList>
    </citation>
    <scope>NUCLEOTIDE SEQUENCE [LARGE SCALE GENOMIC DNA]</scope>
    <source>
        <strain evidence="2 3">CBS 122670</strain>
    </source>
</reference>
<dbReference type="Gene3D" id="1.20.58.1180">
    <property type="match status" value="1"/>
</dbReference>
<dbReference type="CDD" id="cd00866">
    <property type="entry name" value="PEBP_euk"/>
    <property type="match status" value="1"/>
</dbReference>
<dbReference type="GO" id="GO:0005840">
    <property type="term" value="C:ribosome"/>
    <property type="evidence" value="ECO:0007669"/>
    <property type="project" value="UniProtKB-KW"/>
</dbReference>
<dbReference type="SUPFAM" id="SSF49777">
    <property type="entry name" value="PEBP-like"/>
    <property type="match status" value="1"/>
</dbReference>
<keyword evidence="2" id="KW-0689">Ribosomal protein</keyword>
<proteinExistence type="predicted"/>
<comment type="caution">
    <text evidence="2">The sequence shown here is derived from an EMBL/GenBank/DDBJ whole genome shotgun (WGS) entry which is preliminary data.</text>
</comment>
<evidence type="ECO:0000313" key="2">
    <source>
        <dbReference type="EMBL" id="KAK7529176.1"/>
    </source>
</evidence>
<dbReference type="PANTHER" id="PTHR11362">
    <property type="entry name" value="PHOSPHATIDYLETHANOLAMINE-BINDING PROTEIN"/>
    <property type="match status" value="1"/>
</dbReference>
<evidence type="ECO:0000256" key="1">
    <source>
        <dbReference type="SAM" id="MobiDB-lite"/>
    </source>
</evidence>
<dbReference type="EMBL" id="JBBPDW010000081">
    <property type="protein sequence ID" value="KAK7529176.1"/>
    <property type="molecule type" value="Genomic_DNA"/>
</dbReference>
<accession>A0ABR1L1R1</accession>
<feature type="region of interest" description="Disordered" evidence="1">
    <location>
        <begin position="38"/>
        <end position="62"/>
    </location>
</feature>
<evidence type="ECO:0000313" key="3">
    <source>
        <dbReference type="Proteomes" id="UP001365128"/>
    </source>
</evidence>
<keyword evidence="3" id="KW-1185">Reference proteome</keyword>
<dbReference type="InterPro" id="IPR036610">
    <property type="entry name" value="PEBP-like_sf"/>
</dbReference>
<organism evidence="2 3">
    <name type="scientific">Phyllosticta citricarpa</name>
    <dbReference type="NCBI Taxonomy" id="55181"/>
    <lineage>
        <taxon>Eukaryota</taxon>
        <taxon>Fungi</taxon>
        <taxon>Dikarya</taxon>
        <taxon>Ascomycota</taxon>
        <taxon>Pezizomycotina</taxon>
        <taxon>Dothideomycetes</taxon>
        <taxon>Dothideomycetes incertae sedis</taxon>
        <taxon>Botryosphaeriales</taxon>
        <taxon>Phyllostictaceae</taxon>
        <taxon>Phyllosticta</taxon>
    </lineage>
</organism>
<keyword evidence="2" id="KW-0687">Ribonucleoprotein</keyword>
<dbReference type="PANTHER" id="PTHR11362:SF82">
    <property type="entry name" value="PHOSPHATIDYLETHANOLAMINE-BINDING PROTEIN 4"/>
    <property type="match status" value="1"/>
</dbReference>
<sequence length="419" mass="47544">MSAAKQATRPFQACVRCAGQLRPAGLSTFQARSFTSTAAAAEEVQTQQPSPSTPPTEVQLDPNRVHLPSEEKKLIKTGVFPIGSRRRRAALSRSQDIPFEQLPYQCFQEARKVLMEDREEKLKAIETMRARIARIKEQDPAVSGGEWQKSNRIRSMLNQLEELKILADINDPLVKKRFEDGKGDMNKPIYRHLADKKWRSYKLKILNQRLEQMHVIPDVFNPFHPTADVKLAFGRRKVQTGDFVDSRTSETPGTLTIQVFNAGERLVSIVVVNSDVPNIEKDTFEHRCHFIATNIPISPTQTTVNLGQLSKSQVALPWLPPAAIKGAPYHRMSVWVLQHPEGKVLEKAAPAKGRENFNLRYWVASHSLSPIGVTFFRSEFDPWSDEIAKKYGLPGSDIEFRKPKPEKLPYKKKDGARFR</sequence>